<dbReference type="InterPro" id="IPR011812">
    <property type="entry name" value="Pep_trsgly"/>
</dbReference>
<dbReference type="AlphaFoldDB" id="T0XXY0"/>
<comment type="caution">
    <text evidence="14">The sequence shown here is derived from an EMBL/GenBank/DDBJ whole genome shotgun (WGS) entry which is preliminary data.</text>
</comment>
<dbReference type="EC" id="2.4.2.-" evidence="14"/>
<dbReference type="GO" id="GO:0009252">
    <property type="term" value="P:peptidoglycan biosynthetic process"/>
    <property type="evidence" value="ECO:0007669"/>
    <property type="project" value="UniProtKB-KW"/>
</dbReference>
<dbReference type="PANTHER" id="PTHR30400">
    <property type="entry name" value="MONOFUNCTIONAL BIOSYNTHETIC PEPTIDOGLYCAN TRANSGLYCOSYLASE"/>
    <property type="match status" value="1"/>
</dbReference>
<dbReference type="PANTHER" id="PTHR30400:SF0">
    <property type="entry name" value="BIOSYNTHETIC PEPTIDOGLYCAN TRANSGLYCOSYLASE"/>
    <property type="match status" value="1"/>
</dbReference>
<keyword evidence="6" id="KW-0133">Cell shape</keyword>
<keyword evidence="5 12" id="KW-0812">Transmembrane</keyword>
<dbReference type="GO" id="GO:0016763">
    <property type="term" value="F:pentosyltransferase activity"/>
    <property type="evidence" value="ECO:0007669"/>
    <property type="project" value="InterPro"/>
</dbReference>
<evidence type="ECO:0000256" key="5">
    <source>
        <dbReference type="ARBA" id="ARBA00022692"/>
    </source>
</evidence>
<protein>
    <submittedName>
        <fullName evidence="14">Monofunctional biosynthetic peptidoglycan transglycosylase</fullName>
        <ecNumber evidence="14">2.4.2.-</ecNumber>
    </submittedName>
</protein>
<keyword evidence="7" id="KW-0573">Peptidoglycan synthesis</keyword>
<evidence type="ECO:0000256" key="12">
    <source>
        <dbReference type="SAM" id="Phobius"/>
    </source>
</evidence>
<keyword evidence="9 12" id="KW-0472">Membrane</keyword>
<evidence type="ECO:0000259" key="13">
    <source>
        <dbReference type="Pfam" id="PF00912"/>
    </source>
</evidence>
<evidence type="ECO:0000256" key="11">
    <source>
        <dbReference type="SAM" id="MobiDB-lite"/>
    </source>
</evidence>
<reference evidence="14" key="2">
    <citation type="journal article" date="2014" name="ISME J.">
        <title>Microbial stratification in low pH oxic and suboxic macroscopic growths along an acid mine drainage.</title>
        <authorList>
            <person name="Mendez-Garcia C."/>
            <person name="Mesa V."/>
            <person name="Sprenger R.R."/>
            <person name="Richter M."/>
            <person name="Diez M.S."/>
            <person name="Solano J."/>
            <person name="Bargiela R."/>
            <person name="Golyshina O.V."/>
            <person name="Manteca A."/>
            <person name="Ramos J.L."/>
            <person name="Gallego J.R."/>
            <person name="Llorente I."/>
            <person name="Martins Dos Santos V.A."/>
            <person name="Jensen O.N."/>
            <person name="Pelaez A.I."/>
            <person name="Sanchez J."/>
            <person name="Ferrer M."/>
        </authorList>
    </citation>
    <scope>NUCLEOTIDE SEQUENCE</scope>
</reference>
<dbReference type="SUPFAM" id="SSF53955">
    <property type="entry name" value="Lysozyme-like"/>
    <property type="match status" value="1"/>
</dbReference>
<evidence type="ECO:0000256" key="8">
    <source>
        <dbReference type="ARBA" id="ARBA00022989"/>
    </source>
</evidence>
<evidence type="ECO:0000256" key="1">
    <source>
        <dbReference type="ARBA" id="ARBA00022475"/>
    </source>
</evidence>
<reference evidence="14" key="1">
    <citation type="submission" date="2013-08" db="EMBL/GenBank/DDBJ databases">
        <authorList>
            <person name="Mendez C."/>
            <person name="Richter M."/>
            <person name="Ferrer M."/>
            <person name="Sanchez J."/>
        </authorList>
    </citation>
    <scope>NUCLEOTIDE SEQUENCE</scope>
</reference>
<evidence type="ECO:0000256" key="7">
    <source>
        <dbReference type="ARBA" id="ARBA00022984"/>
    </source>
</evidence>
<dbReference type="GO" id="GO:0016020">
    <property type="term" value="C:membrane"/>
    <property type="evidence" value="ECO:0007669"/>
    <property type="project" value="InterPro"/>
</dbReference>
<dbReference type="GO" id="GO:0071555">
    <property type="term" value="P:cell wall organization"/>
    <property type="evidence" value="ECO:0007669"/>
    <property type="project" value="UniProtKB-KW"/>
</dbReference>
<keyword evidence="8 12" id="KW-1133">Transmembrane helix</keyword>
<dbReference type="InterPro" id="IPR023346">
    <property type="entry name" value="Lysozyme-like_dom_sf"/>
</dbReference>
<evidence type="ECO:0000256" key="3">
    <source>
        <dbReference type="ARBA" id="ARBA00022676"/>
    </source>
</evidence>
<keyword evidence="3 14" id="KW-0328">Glycosyltransferase</keyword>
<keyword evidence="2" id="KW-0997">Cell inner membrane</keyword>
<feature type="domain" description="Glycosyl transferase family 51" evidence="13">
    <location>
        <begin position="60"/>
        <end position="200"/>
    </location>
</feature>
<dbReference type="InterPro" id="IPR001264">
    <property type="entry name" value="Glyco_trans_51"/>
</dbReference>
<dbReference type="InterPro" id="IPR036950">
    <property type="entry name" value="PBP_transglycosylase"/>
</dbReference>
<feature type="region of interest" description="Disordered" evidence="11">
    <location>
        <begin position="235"/>
        <end position="267"/>
    </location>
</feature>
<dbReference type="Pfam" id="PF00912">
    <property type="entry name" value="Transgly"/>
    <property type="match status" value="1"/>
</dbReference>
<dbReference type="GO" id="GO:0008360">
    <property type="term" value="P:regulation of cell shape"/>
    <property type="evidence" value="ECO:0007669"/>
    <property type="project" value="UniProtKB-KW"/>
</dbReference>
<proteinExistence type="predicted"/>
<evidence type="ECO:0000256" key="4">
    <source>
        <dbReference type="ARBA" id="ARBA00022679"/>
    </source>
</evidence>
<gene>
    <name evidence="14" type="ORF">B2A_15948</name>
</gene>
<feature type="transmembrane region" description="Helical" evidence="12">
    <location>
        <begin position="12"/>
        <end position="36"/>
    </location>
</feature>
<evidence type="ECO:0000256" key="2">
    <source>
        <dbReference type="ARBA" id="ARBA00022519"/>
    </source>
</evidence>
<keyword evidence="1" id="KW-1003">Cell membrane</keyword>
<dbReference type="NCBIfam" id="TIGR02070">
    <property type="entry name" value="mono_pep_trsgly"/>
    <property type="match status" value="1"/>
</dbReference>
<sequence>MTKLAKPRRRFWRYLLRALLAWFVITELLVLSLRWIPPITSAVMIERWVGARLHGDSRYRTDYRWVPWRAVSPWAPLAMVAGEDQTFPSNWGFDFGEIKDAIDAADHGARLRGASTITQQTAKNLFLWDGRSYVRKGIEAYFTVLLTLNLPKQRILTIYMNIAELGNGVFGVAAASRVNFAKPPSRLTPREAALLAAPCPIRTSSTPIDPRPTCCAARRGSSSRCASWAGPRICPSNTRAQPRLNRAASASSVTSSTGVVSTMPTRK</sequence>
<organism evidence="14">
    <name type="scientific">mine drainage metagenome</name>
    <dbReference type="NCBI Taxonomy" id="410659"/>
    <lineage>
        <taxon>unclassified sequences</taxon>
        <taxon>metagenomes</taxon>
        <taxon>ecological metagenomes</taxon>
    </lineage>
</organism>
<keyword evidence="10" id="KW-0961">Cell wall biogenesis/degradation</keyword>
<accession>T0XXY0</accession>
<evidence type="ECO:0000256" key="9">
    <source>
        <dbReference type="ARBA" id="ARBA00023136"/>
    </source>
</evidence>
<keyword evidence="4 14" id="KW-0808">Transferase</keyword>
<evidence type="ECO:0000313" key="14">
    <source>
        <dbReference type="EMBL" id="EQD25788.1"/>
    </source>
</evidence>
<dbReference type="GO" id="GO:0009274">
    <property type="term" value="C:peptidoglycan-based cell wall"/>
    <property type="evidence" value="ECO:0007669"/>
    <property type="project" value="InterPro"/>
</dbReference>
<feature type="compositionally biased region" description="Low complexity" evidence="11">
    <location>
        <begin position="247"/>
        <end position="267"/>
    </location>
</feature>
<evidence type="ECO:0000256" key="10">
    <source>
        <dbReference type="ARBA" id="ARBA00023316"/>
    </source>
</evidence>
<dbReference type="Gene3D" id="1.10.3810.10">
    <property type="entry name" value="Biosynthetic peptidoglycan transglycosylase-like"/>
    <property type="match status" value="1"/>
</dbReference>
<evidence type="ECO:0000256" key="6">
    <source>
        <dbReference type="ARBA" id="ARBA00022960"/>
    </source>
</evidence>
<name>T0XXY0_9ZZZZ</name>
<dbReference type="EMBL" id="AUZZ01011594">
    <property type="protein sequence ID" value="EQD25788.1"/>
    <property type="molecule type" value="Genomic_DNA"/>
</dbReference>